<comment type="pathway">
    <text evidence="6">Cofactor biosynthesis; phylloquinone biosynthesis.</text>
</comment>
<dbReference type="InterPro" id="IPR012001">
    <property type="entry name" value="Thiamin_PyroP_enz_TPP-bd_dom"/>
</dbReference>
<name>A0ABR9UIS5_9CYAN</name>
<keyword evidence="1 6" id="KW-0808">Transferase</keyword>
<dbReference type="HAMAP" id="MF_01659">
    <property type="entry name" value="MenD"/>
    <property type="match status" value="1"/>
</dbReference>
<dbReference type="GO" id="GO:0070204">
    <property type="term" value="F:2-succinyl-5-enolpyruvyl-6-hydroxy-3-cyclohexene-1-carboxylic-acid synthase activity"/>
    <property type="evidence" value="ECO:0007669"/>
    <property type="project" value="UniProtKB-EC"/>
</dbReference>
<keyword evidence="10" id="KW-1185">Reference proteome</keyword>
<dbReference type="Gene3D" id="3.40.50.1220">
    <property type="entry name" value="TPP-binding domain"/>
    <property type="match status" value="1"/>
</dbReference>
<feature type="domain" description="Thiamine pyrophosphate enzyme N-terminal TPP-binding" evidence="7">
    <location>
        <begin position="12"/>
        <end position="125"/>
    </location>
</feature>
<evidence type="ECO:0000256" key="6">
    <source>
        <dbReference type="HAMAP-Rule" id="MF_01659"/>
    </source>
</evidence>
<dbReference type="Proteomes" id="UP000640725">
    <property type="component" value="Unassembled WGS sequence"/>
</dbReference>
<comment type="caution">
    <text evidence="9">The sequence shown here is derived from an EMBL/GenBank/DDBJ whole genome shotgun (WGS) entry which is preliminary data.</text>
</comment>
<evidence type="ECO:0000256" key="3">
    <source>
        <dbReference type="ARBA" id="ARBA00022842"/>
    </source>
</evidence>
<keyword evidence="3 6" id="KW-0460">Magnesium</keyword>
<dbReference type="CDD" id="cd07037">
    <property type="entry name" value="TPP_PYR_MenD"/>
    <property type="match status" value="1"/>
</dbReference>
<evidence type="ECO:0000256" key="5">
    <source>
        <dbReference type="ARBA" id="ARBA00023211"/>
    </source>
</evidence>
<comment type="subunit">
    <text evidence="6">Homodimer.</text>
</comment>
<dbReference type="InterPro" id="IPR004433">
    <property type="entry name" value="MenaQ_synth_MenD"/>
</dbReference>
<accession>A0ABR9UIS5</accession>
<protein>
    <recommendedName>
        <fullName evidence="6">2-succinyl-5-enolpyruvyl-6-hydroxy-3-cyclohexene-1-carboxylate synthase</fullName>
        <shortName evidence="6">SEPHCHC synthase</shortName>
        <ecNumber evidence="6">2.2.1.9</ecNumber>
    </recommendedName>
</protein>
<comment type="similarity">
    <text evidence="6">Belongs to the TPP enzyme family. MenD subfamily.</text>
</comment>
<dbReference type="Gene3D" id="3.40.50.970">
    <property type="match status" value="2"/>
</dbReference>
<dbReference type="InterPro" id="IPR029061">
    <property type="entry name" value="THDP-binding"/>
</dbReference>
<dbReference type="EMBL" id="JADEWU010000078">
    <property type="protein sequence ID" value="MBE9146029.1"/>
    <property type="molecule type" value="Genomic_DNA"/>
</dbReference>
<dbReference type="PANTHER" id="PTHR42916">
    <property type="entry name" value="2-SUCCINYL-5-ENOLPYRUVYL-6-HYDROXY-3-CYCLOHEXENE-1-CARBOXYLATE SYNTHASE"/>
    <property type="match status" value="1"/>
</dbReference>
<comment type="function">
    <text evidence="6">Catalyzes the thiamine diphosphate-dependent decarboxylation of 2-oxoglutarate and the subsequent addition of the resulting succinic semialdehyde-thiamine pyrophosphate anion to isochorismate to yield 2-succinyl-5-enolpyruvyl-6-hydroxy-3-cyclohexene-1-carboxylate (SEPHCHC).</text>
</comment>
<dbReference type="CDD" id="cd02009">
    <property type="entry name" value="TPP_SHCHC_synthase"/>
    <property type="match status" value="1"/>
</dbReference>
<gene>
    <name evidence="6 9" type="primary">menD</name>
    <name evidence="9" type="ORF">IQ236_22820</name>
</gene>
<dbReference type="Pfam" id="PF02776">
    <property type="entry name" value="TPP_enzyme_N"/>
    <property type="match status" value="1"/>
</dbReference>
<feature type="domain" description="Menaquinone biosynthesis protein MenD middle" evidence="8">
    <location>
        <begin position="224"/>
        <end position="415"/>
    </location>
</feature>
<sequence length="590" mass="66898">MIDFRNINTVWASVFVETLAQLGLKTAIVCPGSRSTPLTIAFAQHSSIETIPILDERSASFFALGIAKKSGIPTALVCTSGTAGANFYPAIIEAKESRVPLLILTADRPPELRDCHAGQTIDQVKLYGTYPNWQTELTVPSLDLKLLRYLRQTLIYAWERSQFPIPGVVHLNIPFRDPLHPVYQSETEDLKAIFPNDFFDPITPLKSSLFYRFNLSNYLKQWYNYSQGIIIAGVAQPQNAEGYCQAIAHLSQHLNYPVLAEGLSPVRNYSNLNPYLISTYDLILRNPTLAEKLAPQVVIQIGDLPTSKTLRNWLEQKQPDYFILDPSYQNLDGLHGKTTHLRIPIEQLSEEINHQEDTDTLNLTGSQFYCHLWCELEAKLKTVINQEFEAINLLIEPKVAWLLPQILPQNTPIFIANSMPVRDVEFFWSPNLLNIQPFFNRGANGIDGTLSTALGIAHHQQSSILLTGDLALLHDTNGFLIKNKFIGHLTIILINNNGGGIFEMLPISQFNPPFEDYFATPQNINFDQLAATYQIEYEKILSWEQLKQRLNSLPDNGIRILEIPTNRKIDAQWRQKHLQQFANQLNLKIL</sequence>
<keyword evidence="2 6" id="KW-0479">Metal-binding</keyword>
<dbReference type="Pfam" id="PF16582">
    <property type="entry name" value="TPP_enzyme_M_2"/>
    <property type="match status" value="1"/>
</dbReference>
<evidence type="ECO:0000313" key="9">
    <source>
        <dbReference type="EMBL" id="MBE9146029.1"/>
    </source>
</evidence>
<comment type="pathway">
    <text evidence="6">Quinol/quinone metabolism; 1,4-dihydroxy-2-naphthoate biosynthesis; 1,4-dihydroxy-2-naphthoate from chorismate: step 2/7.</text>
</comment>
<dbReference type="RefSeq" id="WP_193871415.1">
    <property type="nucleotide sequence ID" value="NZ_JADEWU010000078.1"/>
</dbReference>
<comment type="cofactor">
    <cofactor evidence="6">
        <name>thiamine diphosphate</name>
        <dbReference type="ChEBI" id="CHEBI:58937"/>
    </cofactor>
    <text evidence="6">Binds 1 thiamine pyrophosphate per subunit.</text>
</comment>
<dbReference type="PANTHER" id="PTHR42916:SF1">
    <property type="entry name" value="PROTEIN PHYLLO, CHLOROPLASTIC"/>
    <property type="match status" value="1"/>
</dbReference>
<comment type="cofactor">
    <cofactor evidence="6">
        <name>Mg(2+)</name>
        <dbReference type="ChEBI" id="CHEBI:18420"/>
    </cofactor>
    <cofactor evidence="6">
        <name>Mn(2+)</name>
        <dbReference type="ChEBI" id="CHEBI:29035"/>
    </cofactor>
</comment>
<reference evidence="9 10" key="1">
    <citation type="submission" date="2020-10" db="EMBL/GenBank/DDBJ databases">
        <authorList>
            <person name="Castelo-Branco R."/>
            <person name="Eusebio N."/>
            <person name="Adriana R."/>
            <person name="Vieira A."/>
            <person name="Brugerolle De Fraissinette N."/>
            <person name="Rezende De Castro R."/>
            <person name="Schneider M.P."/>
            <person name="Vasconcelos V."/>
            <person name="Leao P.N."/>
        </authorList>
    </citation>
    <scope>NUCLEOTIDE SEQUENCE [LARGE SCALE GENOMIC DNA]</scope>
    <source>
        <strain evidence="9 10">LEGE 06226</strain>
    </source>
</reference>
<evidence type="ECO:0000256" key="2">
    <source>
        <dbReference type="ARBA" id="ARBA00022723"/>
    </source>
</evidence>
<comment type="catalytic activity">
    <reaction evidence="6">
        <text>isochorismate + 2-oxoglutarate + H(+) = 5-enolpyruvoyl-6-hydroxy-2-succinyl-cyclohex-3-ene-1-carboxylate + CO2</text>
        <dbReference type="Rhea" id="RHEA:25593"/>
        <dbReference type="ChEBI" id="CHEBI:15378"/>
        <dbReference type="ChEBI" id="CHEBI:16526"/>
        <dbReference type="ChEBI" id="CHEBI:16810"/>
        <dbReference type="ChEBI" id="CHEBI:29780"/>
        <dbReference type="ChEBI" id="CHEBI:58818"/>
        <dbReference type="EC" id="2.2.1.9"/>
    </reaction>
</comment>
<evidence type="ECO:0000256" key="4">
    <source>
        <dbReference type="ARBA" id="ARBA00023052"/>
    </source>
</evidence>
<evidence type="ECO:0000259" key="7">
    <source>
        <dbReference type="Pfam" id="PF02776"/>
    </source>
</evidence>
<evidence type="ECO:0000313" key="10">
    <source>
        <dbReference type="Proteomes" id="UP000640725"/>
    </source>
</evidence>
<keyword evidence="5 6" id="KW-0464">Manganese</keyword>
<evidence type="ECO:0000259" key="8">
    <source>
        <dbReference type="Pfam" id="PF16582"/>
    </source>
</evidence>
<dbReference type="PIRSF" id="PIRSF004983">
    <property type="entry name" value="MenD"/>
    <property type="match status" value="1"/>
</dbReference>
<dbReference type="InterPro" id="IPR032264">
    <property type="entry name" value="MenD_middle"/>
</dbReference>
<organism evidence="9 10">
    <name type="scientific">Planktothrix mougeotii LEGE 06226</name>
    <dbReference type="NCBI Taxonomy" id="1828728"/>
    <lineage>
        <taxon>Bacteria</taxon>
        <taxon>Bacillati</taxon>
        <taxon>Cyanobacteriota</taxon>
        <taxon>Cyanophyceae</taxon>
        <taxon>Oscillatoriophycideae</taxon>
        <taxon>Oscillatoriales</taxon>
        <taxon>Microcoleaceae</taxon>
        <taxon>Planktothrix</taxon>
    </lineage>
</organism>
<dbReference type="EC" id="2.2.1.9" evidence="6"/>
<proteinExistence type="inferred from homology"/>
<dbReference type="NCBIfam" id="TIGR00173">
    <property type="entry name" value="menD"/>
    <property type="match status" value="1"/>
</dbReference>
<evidence type="ECO:0000256" key="1">
    <source>
        <dbReference type="ARBA" id="ARBA00022679"/>
    </source>
</evidence>
<keyword evidence="4 6" id="KW-0786">Thiamine pyrophosphate</keyword>
<dbReference type="SUPFAM" id="SSF52518">
    <property type="entry name" value="Thiamin diphosphate-binding fold (THDP-binding)"/>
    <property type="match status" value="2"/>
</dbReference>